<evidence type="ECO:0000256" key="1">
    <source>
        <dbReference type="SAM" id="MobiDB-lite"/>
    </source>
</evidence>
<evidence type="ECO:0000313" key="4">
    <source>
        <dbReference type="RefSeq" id="XP_015592979.1"/>
    </source>
</evidence>
<evidence type="ECO:0000313" key="5">
    <source>
        <dbReference type="RefSeq" id="XP_015592980.1"/>
    </source>
</evidence>
<name>A0AAJ7BT80_CEPCN</name>
<evidence type="ECO:0000313" key="3">
    <source>
        <dbReference type="Proteomes" id="UP000694920"/>
    </source>
</evidence>
<feature type="compositionally biased region" description="Low complexity" evidence="1">
    <location>
        <begin position="102"/>
        <end position="116"/>
    </location>
</feature>
<evidence type="ECO:0000256" key="2">
    <source>
        <dbReference type="SAM" id="SignalP"/>
    </source>
</evidence>
<feature type="compositionally biased region" description="Acidic residues" evidence="1">
    <location>
        <begin position="159"/>
        <end position="172"/>
    </location>
</feature>
<dbReference type="KEGG" id="ccin:107266725"/>
<sequence length="203" mass="22255">MYSSSVFFLLAILISVSVHAFPIEEVDNVDPEIGISVIQSNKRDLEPFANDEYTDLLLNTPDDVPEEILKSKVRKNGLPEVSNEDSKEFPPVLVAASEHHSNSPSSESSESSESNEGLTRLRRSDSKHDHNDCSCSSSSSSSSSSESSEKVEKKKCKDDDDNDKNDDDDENSDTQKESIKHKNKKDVDEDSSSSSSSSNSSSS</sequence>
<protein>
    <submittedName>
        <fullName evidence="5">Uncharacterized G-patch domain protein DDB_G0278987 isoform X1</fullName>
    </submittedName>
    <submittedName>
        <fullName evidence="4">Uncharacterized G-patch domain protein DDB_G0278987 isoform X2</fullName>
    </submittedName>
</protein>
<dbReference type="Proteomes" id="UP000694920">
    <property type="component" value="Unplaced"/>
</dbReference>
<feature type="compositionally biased region" description="Low complexity" evidence="1">
    <location>
        <begin position="192"/>
        <end position="203"/>
    </location>
</feature>
<dbReference type="GeneID" id="107266725"/>
<accession>A0AAJ7BT80</accession>
<feature type="region of interest" description="Disordered" evidence="1">
    <location>
        <begin position="95"/>
        <end position="203"/>
    </location>
</feature>
<gene>
    <name evidence="4 5" type="primary">LOC107266725</name>
</gene>
<organism evidence="3 4">
    <name type="scientific">Cephus cinctus</name>
    <name type="common">Wheat stem sawfly</name>
    <dbReference type="NCBI Taxonomy" id="211228"/>
    <lineage>
        <taxon>Eukaryota</taxon>
        <taxon>Metazoa</taxon>
        <taxon>Ecdysozoa</taxon>
        <taxon>Arthropoda</taxon>
        <taxon>Hexapoda</taxon>
        <taxon>Insecta</taxon>
        <taxon>Pterygota</taxon>
        <taxon>Neoptera</taxon>
        <taxon>Endopterygota</taxon>
        <taxon>Hymenoptera</taxon>
        <taxon>Cephoidea</taxon>
        <taxon>Cephidae</taxon>
        <taxon>Cephus</taxon>
    </lineage>
</organism>
<dbReference type="RefSeq" id="XP_015592979.1">
    <property type="nucleotide sequence ID" value="XM_015737493.2"/>
</dbReference>
<feature type="signal peptide" evidence="2">
    <location>
        <begin position="1"/>
        <end position="20"/>
    </location>
</feature>
<dbReference type="AlphaFoldDB" id="A0AAJ7BT80"/>
<feature type="compositionally biased region" description="Low complexity" evidence="1">
    <location>
        <begin position="133"/>
        <end position="146"/>
    </location>
</feature>
<feature type="chain" id="PRO_5044708614" evidence="2">
    <location>
        <begin position="21"/>
        <end position="203"/>
    </location>
</feature>
<feature type="compositionally biased region" description="Basic and acidic residues" evidence="1">
    <location>
        <begin position="147"/>
        <end position="158"/>
    </location>
</feature>
<proteinExistence type="predicted"/>
<keyword evidence="3" id="KW-1185">Reference proteome</keyword>
<reference evidence="4 5" key="1">
    <citation type="submission" date="2025-04" db="UniProtKB">
        <authorList>
            <consortium name="RefSeq"/>
        </authorList>
    </citation>
    <scope>IDENTIFICATION</scope>
</reference>
<dbReference type="RefSeq" id="XP_015592980.1">
    <property type="nucleotide sequence ID" value="XM_015737494.2"/>
</dbReference>
<keyword evidence="2" id="KW-0732">Signal</keyword>
<feature type="compositionally biased region" description="Basic and acidic residues" evidence="1">
    <location>
        <begin position="122"/>
        <end position="132"/>
    </location>
</feature>